<feature type="region of interest" description="Disordered" evidence="1">
    <location>
        <begin position="196"/>
        <end position="216"/>
    </location>
</feature>
<dbReference type="EMBL" id="FXAT01000003">
    <property type="protein sequence ID" value="SMG34671.1"/>
    <property type="molecule type" value="Genomic_DNA"/>
</dbReference>
<sequence length="216" mass="23333">MAWVCVEPSRFRTSDNSDERFHVQQDVRHVRTFHRTSRTCTGKSAWHSSNANPTRRAGQIPPATPGRVLITHSSAGKCGKRLVFCDARSSAEKLGASLNRLGVRTFVSHTSLSASERRHADIVVDAFGKQRDLLAVIAVNKSKSKRQLTASAARCDPARCGPNVACYPRFDVCAAAGDGGAGPSTEATALPGRQCHRCPVPNPKGSRRSARSRCPT</sequence>
<organism evidence="2 3">
    <name type="scientific">Paraburkholderia susongensis</name>
    <dbReference type="NCBI Taxonomy" id="1515439"/>
    <lineage>
        <taxon>Bacteria</taxon>
        <taxon>Pseudomonadati</taxon>
        <taxon>Pseudomonadota</taxon>
        <taxon>Betaproteobacteria</taxon>
        <taxon>Burkholderiales</taxon>
        <taxon>Burkholderiaceae</taxon>
        <taxon>Paraburkholderia</taxon>
    </lineage>
</organism>
<dbReference type="AlphaFoldDB" id="A0A1X7K185"/>
<proteinExistence type="predicted"/>
<feature type="compositionally biased region" description="Basic residues" evidence="1">
    <location>
        <begin position="205"/>
        <end position="216"/>
    </location>
</feature>
<evidence type="ECO:0000313" key="3">
    <source>
        <dbReference type="Proteomes" id="UP000193228"/>
    </source>
</evidence>
<feature type="compositionally biased region" description="Polar residues" evidence="1">
    <location>
        <begin position="41"/>
        <end position="53"/>
    </location>
</feature>
<dbReference type="STRING" id="1515439.SAMN06265784_103268"/>
<evidence type="ECO:0000256" key="1">
    <source>
        <dbReference type="SAM" id="MobiDB-lite"/>
    </source>
</evidence>
<dbReference type="Proteomes" id="UP000193228">
    <property type="component" value="Unassembled WGS sequence"/>
</dbReference>
<gene>
    <name evidence="2" type="ORF">SAMN06265784_103268</name>
</gene>
<reference evidence="3" key="1">
    <citation type="submission" date="2017-04" db="EMBL/GenBank/DDBJ databases">
        <authorList>
            <person name="Varghese N."/>
            <person name="Submissions S."/>
        </authorList>
    </citation>
    <scope>NUCLEOTIDE SEQUENCE [LARGE SCALE GENOMIC DNA]</scope>
    <source>
        <strain evidence="3">LMG 29540</strain>
    </source>
</reference>
<accession>A0A1X7K185</accession>
<keyword evidence="3" id="KW-1185">Reference proteome</keyword>
<feature type="region of interest" description="Disordered" evidence="1">
    <location>
        <begin position="41"/>
        <end position="64"/>
    </location>
</feature>
<protein>
    <submittedName>
        <fullName evidence="2">Uncharacterized protein</fullName>
    </submittedName>
</protein>
<evidence type="ECO:0000313" key="2">
    <source>
        <dbReference type="EMBL" id="SMG34671.1"/>
    </source>
</evidence>
<name>A0A1X7K185_9BURK</name>